<comment type="catalytic activity">
    <reaction evidence="5">
        <text>(2S)-ethylmalonyl-CoA + H(+) = butanoyl-CoA + CO2</text>
        <dbReference type="Rhea" id="RHEA:32131"/>
        <dbReference type="ChEBI" id="CHEBI:15378"/>
        <dbReference type="ChEBI" id="CHEBI:16526"/>
        <dbReference type="ChEBI" id="CHEBI:57371"/>
        <dbReference type="ChEBI" id="CHEBI:60909"/>
        <dbReference type="EC" id="4.1.1.94"/>
    </reaction>
    <physiologicalReaction direction="left-to-right" evidence="5">
        <dbReference type="Rhea" id="RHEA:32132"/>
    </physiologicalReaction>
</comment>
<evidence type="ECO:0000313" key="15">
    <source>
        <dbReference type="RefSeq" id="XP_065647454.1"/>
    </source>
</evidence>
<evidence type="ECO:0000256" key="4">
    <source>
        <dbReference type="ARBA" id="ARBA00023239"/>
    </source>
</evidence>
<evidence type="ECO:0000313" key="14">
    <source>
        <dbReference type="Proteomes" id="UP001652625"/>
    </source>
</evidence>
<dbReference type="InterPro" id="IPR029045">
    <property type="entry name" value="ClpP/crotonase-like_dom_sf"/>
</dbReference>
<accession>A0ABM4BEQ9</accession>
<reference evidence="15" key="2">
    <citation type="submission" date="2025-08" db="UniProtKB">
        <authorList>
            <consortium name="RefSeq"/>
        </authorList>
    </citation>
    <scope>IDENTIFICATION</scope>
</reference>
<comment type="similarity">
    <text evidence="2 13">Belongs to the enoyl-CoA hydratase/isomerase family.</text>
</comment>
<comment type="subcellular location">
    <subcellularLocation>
        <location evidence="1">Cytoplasm</location>
        <location evidence="1">Cytosol</location>
    </subcellularLocation>
</comment>
<dbReference type="InterPro" id="IPR018376">
    <property type="entry name" value="Enoyl-CoA_hyd/isom_CS"/>
</dbReference>
<keyword evidence="3" id="KW-0963">Cytoplasm</keyword>
<dbReference type="GeneID" id="100209361"/>
<evidence type="ECO:0000256" key="8">
    <source>
        <dbReference type="ARBA" id="ARBA00039903"/>
    </source>
</evidence>
<dbReference type="PANTHER" id="PTHR11941">
    <property type="entry name" value="ENOYL-COA HYDRATASE-RELATED"/>
    <property type="match status" value="1"/>
</dbReference>
<dbReference type="RefSeq" id="XP_065647454.1">
    <property type="nucleotide sequence ID" value="XM_065791382.1"/>
</dbReference>
<dbReference type="Pfam" id="PF00378">
    <property type="entry name" value="ECH_1"/>
    <property type="match status" value="1"/>
</dbReference>
<evidence type="ECO:0000256" key="10">
    <source>
        <dbReference type="ARBA" id="ARBA00042182"/>
    </source>
</evidence>
<protein>
    <recommendedName>
        <fullName evidence="8">Ethylmalonyl-CoA decarboxylase</fullName>
        <ecNumber evidence="7">4.1.1.94</ecNumber>
    </recommendedName>
    <alternativeName>
        <fullName evidence="10">Enoyl-CoA hydratase domain-containing protein 1</fullName>
    </alternativeName>
    <alternativeName>
        <fullName evidence="9">Methylmalonyl-CoA decarboxylase</fullName>
    </alternativeName>
</protein>
<evidence type="ECO:0000256" key="9">
    <source>
        <dbReference type="ARBA" id="ARBA00042052"/>
    </source>
</evidence>
<evidence type="ECO:0000256" key="2">
    <source>
        <dbReference type="ARBA" id="ARBA00005254"/>
    </source>
</evidence>
<name>A0ABM4BEQ9_HYDVU</name>
<organism evidence="14 15">
    <name type="scientific">Hydra vulgaris</name>
    <name type="common">Hydra</name>
    <name type="synonym">Hydra attenuata</name>
    <dbReference type="NCBI Taxonomy" id="6087"/>
    <lineage>
        <taxon>Eukaryota</taxon>
        <taxon>Metazoa</taxon>
        <taxon>Cnidaria</taxon>
        <taxon>Hydrozoa</taxon>
        <taxon>Hydroidolina</taxon>
        <taxon>Anthoathecata</taxon>
        <taxon>Aplanulata</taxon>
        <taxon>Hydridae</taxon>
        <taxon>Hydra</taxon>
    </lineage>
</organism>
<proteinExistence type="inferred from homology"/>
<evidence type="ECO:0000256" key="6">
    <source>
        <dbReference type="ARBA" id="ARBA00036541"/>
    </source>
</evidence>
<dbReference type="Gene3D" id="3.90.226.10">
    <property type="entry name" value="2-enoyl-CoA Hydratase, Chain A, domain 1"/>
    <property type="match status" value="1"/>
</dbReference>
<dbReference type="SUPFAM" id="SSF52096">
    <property type="entry name" value="ClpP/crotonase"/>
    <property type="match status" value="1"/>
</dbReference>
<evidence type="ECO:0000256" key="12">
    <source>
        <dbReference type="ARBA" id="ARBA00056546"/>
    </source>
</evidence>
<evidence type="ECO:0000256" key="3">
    <source>
        <dbReference type="ARBA" id="ARBA00022490"/>
    </source>
</evidence>
<evidence type="ECO:0000256" key="1">
    <source>
        <dbReference type="ARBA" id="ARBA00004514"/>
    </source>
</evidence>
<evidence type="ECO:0000256" key="5">
    <source>
        <dbReference type="ARBA" id="ARBA00036343"/>
    </source>
</evidence>
<evidence type="ECO:0000256" key="11">
    <source>
        <dbReference type="ARBA" id="ARBA00047446"/>
    </source>
</evidence>
<sequence length="312" mass="35518">MVLLLYRFLPKLHSIKYVLKDKYLSRSIYCHNIFRSKEKEKEYENFVKNLDVYKGGDVNLHFYNDDGIAVITFDNPSSRNAFTGSMMLKFRSIVKELHNWEQGKCIILQGANKQFCSGGDLKSFVRHMETPQHGYLMSKFMQSLTSEFSKLPFISVSLVQGNALGGGAEILTSTDFRVMQQSAVIGFVQTRLGITTGFGGTTRLVNIIGKKNALKLLMSGCLVTAEEAIQIGLADKIVCDDKEALESCIKWLLNEQNLAKIDSQLLQNLKMSVMYAASNPYEESYEFERKIFKKFWMGKMHLNALDKNLKHK</sequence>
<evidence type="ECO:0000256" key="7">
    <source>
        <dbReference type="ARBA" id="ARBA00038883"/>
    </source>
</evidence>
<keyword evidence="4" id="KW-0456">Lyase</keyword>
<dbReference type="EC" id="4.1.1.94" evidence="7"/>
<dbReference type="PANTHER" id="PTHR11941:SF27">
    <property type="entry name" value="ETHYLMALONYL-COA DECARBOXYLASE"/>
    <property type="match status" value="1"/>
</dbReference>
<dbReference type="CDD" id="cd06558">
    <property type="entry name" value="crotonase-like"/>
    <property type="match status" value="1"/>
</dbReference>
<evidence type="ECO:0000256" key="13">
    <source>
        <dbReference type="RuleBase" id="RU003707"/>
    </source>
</evidence>
<dbReference type="Proteomes" id="UP001652625">
    <property type="component" value="Chromosome 02"/>
</dbReference>
<keyword evidence="14" id="KW-1185">Reference proteome</keyword>
<comment type="function">
    <text evidence="12">Decarboxylates ethylmalonyl-CoA, a potentially toxic metabolite, to form butyryl-CoA, suggesting it might be involved in metabolite proofreading. Acts preferentially on (S)-ethylmalonyl-CoA but also has some activity on the (R)-isomer. Also has methylmalonyl-CoA decarboxylase activity at lower level.</text>
</comment>
<comment type="catalytic activity">
    <reaction evidence="6">
        <text>(2R)-ethylmalonyl-CoA + H(+) = butanoyl-CoA + CO2</text>
        <dbReference type="Rhea" id="RHEA:59540"/>
        <dbReference type="ChEBI" id="CHEBI:15378"/>
        <dbReference type="ChEBI" id="CHEBI:16526"/>
        <dbReference type="ChEBI" id="CHEBI:57371"/>
        <dbReference type="ChEBI" id="CHEBI:85316"/>
        <dbReference type="EC" id="4.1.1.94"/>
    </reaction>
    <physiologicalReaction direction="left-to-right" evidence="6">
        <dbReference type="Rhea" id="RHEA:59541"/>
    </physiologicalReaction>
</comment>
<reference evidence="14" key="1">
    <citation type="submission" date="2025-05" db="UniProtKB">
        <authorList>
            <consortium name="RefSeq"/>
        </authorList>
    </citation>
    <scope>NUCLEOTIDE SEQUENCE [LARGE SCALE GENOMIC DNA]</scope>
</reference>
<gene>
    <name evidence="15" type="primary">LOC100209361</name>
</gene>
<dbReference type="InterPro" id="IPR001753">
    <property type="entry name" value="Enoyl-CoA_hydra/iso"/>
</dbReference>
<dbReference type="PROSITE" id="PS00166">
    <property type="entry name" value="ENOYL_COA_HYDRATASE"/>
    <property type="match status" value="1"/>
</dbReference>
<comment type="catalytic activity">
    <reaction evidence="11">
        <text>(S)-methylmalonyl-CoA + H(+) = propanoyl-CoA + CO2</text>
        <dbReference type="Rhea" id="RHEA:61340"/>
        <dbReference type="ChEBI" id="CHEBI:15378"/>
        <dbReference type="ChEBI" id="CHEBI:16526"/>
        <dbReference type="ChEBI" id="CHEBI:57327"/>
        <dbReference type="ChEBI" id="CHEBI:57392"/>
        <dbReference type="EC" id="4.1.1.94"/>
    </reaction>
    <physiologicalReaction direction="left-to-right" evidence="11">
        <dbReference type="Rhea" id="RHEA:61341"/>
    </physiologicalReaction>
</comment>